<dbReference type="KEGG" id="clj:CLJU_c38760"/>
<proteinExistence type="predicted"/>
<evidence type="ECO:0000256" key="1">
    <source>
        <dbReference type="SAM" id="MobiDB-lite"/>
    </source>
</evidence>
<dbReference type="AlphaFoldDB" id="D8GUM4"/>
<accession>D8GUM4</accession>
<dbReference type="Proteomes" id="UP000001656">
    <property type="component" value="Chromosome"/>
</dbReference>
<name>D8GUM4_CLOLD</name>
<sequence>MVSSSVSPNIVVEKKSNSPDEDKSLGDSKALIPVLKDFFEKHPLINSKIFLGDVAFDSIEIYQYILQQLKFKKHIYH</sequence>
<organism evidence="2 3">
    <name type="scientific">Clostridium ljungdahlii (strain ATCC 55383 / DSM 13528 / PETC)</name>
    <dbReference type="NCBI Taxonomy" id="748727"/>
    <lineage>
        <taxon>Bacteria</taxon>
        <taxon>Bacillati</taxon>
        <taxon>Bacillota</taxon>
        <taxon>Clostridia</taxon>
        <taxon>Eubacteriales</taxon>
        <taxon>Clostridiaceae</taxon>
        <taxon>Clostridium</taxon>
    </lineage>
</organism>
<feature type="compositionally biased region" description="Basic and acidic residues" evidence="1">
    <location>
        <begin position="12"/>
        <end position="25"/>
    </location>
</feature>
<reference evidence="2 3" key="1">
    <citation type="journal article" date="2010" name="Proc. Natl. Acad. Sci. U.S.A.">
        <title>Clostridium ljungdahlii represents a microbial production platform based on syngas.</title>
        <authorList>
            <person name="Kopke M."/>
            <person name="Held C."/>
            <person name="Hujer S."/>
            <person name="Liesegang H."/>
            <person name="Wiezer A."/>
            <person name="Wollherr A."/>
            <person name="Ehrenreich A."/>
            <person name="Liebl W."/>
            <person name="Gottschalk G."/>
            <person name="Durre P."/>
        </authorList>
    </citation>
    <scope>NUCLEOTIDE SEQUENCE [LARGE SCALE GENOMIC DNA]</scope>
    <source>
        <strain evidence="3">ATCC 55383 / DSM 13528 / PETC</strain>
    </source>
</reference>
<dbReference type="eggNOG" id="COG3039">
    <property type="taxonomic scope" value="Bacteria"/>
</dbReference>
<evidence type="ECO:0000313" key="2">
    <source>
        <dbReference type="EMBL" id="ADK16901.1"/>
    </source>
</evidence>
<dbReference type="EMBL" id="CP001666">
    <property type="protein sequence ID" value="ADK16901.1"/>
    <property type="molecule type" value="Genomic_DNA"/>
</dbReference>
<feature type="region of interest" description="Disordered" evidence="1">
    <location>
        <begin position="1"/>
        <end position="25"/>
    </location>
</feature>
<dbReference type="HOGENOM" id="CLU_2631918_0_0_9"/>
<protein>
    <submittedName>
        <fullName evidence="2">Uncharacterized protein</fullName>
    </submittedName>
</protein>
<evidence type="ECO:0000313" key="3">
    <source>
        <dbReference type="Proteomes" id="UP000001656"/>
    </source>
</evidence>
<gene>
    <name evidence="2" type="ordered locus">CLJU_c38760</name>
</gene>